<feature type="transmembrane region" description="Helical" evidence="1">
    <location>
        <begin position="165"/>
        <end position="188"/>
    </location>
</feature>
<feature type="transmembrane region" description="Helical" evidence="1">
    <location>
        <begin position="124"/>
        <end position="144"/>
    </location>
</feature>
<reference evidence="3 4" key="1">
    <citation type="submission" date="2021-03" db="EMBL/GenBank/DDBJ databases">
        <title>Sequencing the genomes of 1000 actinobacteria strains.</title>
        <authorList>
            <person name="Klenk H.-P."/>
        </authorList>
    </citation>
    <scope>NUCLEOTIDE SEQUENCE [LARGE SCALE GENOMIC DNA]</scope>
    <source>
        <strain evidence="3 4">DSM 14566</strain>
    </source>
</reference>
<sequence>MSLFPAAAPAASSGSLTTADLRRVALFLVLATAVSTGLSVPLATGRLPLTAVGLVVPLAQLSPLLAALLVRRRDEPWRRSLALTVPSWAALGVAGLGAIAAFVLVPLARILIGLGAGAPPAADAAPVLALVLAVPMVFAMQAAFAIGEETGWRGWLHRELAPLGFWSMSLVIGMMWALWHLPIVFALGLAPREAVTYLGTIVAVAPLLSALREISGTAWAAVIGHGLFSSARVAIEQNVLGTVDPALAWLLDLSSWALWIAVGWMVLRVAGGIGPVPDPQPRARRGLSVRRLGA</sequence>
<feature type="transmembrane region" description="Helical" evidence="1">
    <location>
        <begin position="49"/>
        <end position="70"/>
    </location>
</feature>
<dbReference type="InterPro" id="IPR042150">
    <property type="entry name" value="MmRce1-like"/>
</dbReference>
<comment type="caution">
    <text evidence="3">The sequence shown here is derived from an EMBL/GenBank/DDBJ whole genome shotgun (WGS) entry which is preliminary data.</text>
</comment>
<keyword evidence="1" id="KW-1133">Transmembrane helix</keyword>
<dbReference type="InterPro" id="IPR003675">
    <property type="entry name" value="Rce1/LyrA-like_dom"/>
</dbReference>
<protein>
    <submittedName>
        <fullName evidence="3">Membrane protease YdiL (CAAX protease family)</fullName>
    </submittedName>
</protein>
<feature type="transmembrane region" description="Helical" evidence="1">
    <location>
        <begin position="218"/>
        <end position="235"/>
    </location>
</feature>
<dbReference type="GO" id="GO:0006508">
    <property type="term" value="P:proteolysis"/>
    <property type="evidence" value="ECO:0007669"/>
    <property type="project" value="UniProtKB-KW"/>
</dbReference>
<accession>A0ABS4WXN5</accession>
<keyword evidence="3" id="KW-0378">Hydrolase</keyword>
<feature type="domain" description="CAAX prenyl protease 2/Lysostaphin resistance protein A-like" evidence="2">
    <location>
        <begin position="133"/>
        <end position="229"/>
    </location>
</feature>
<keyword evidence="3" id="KW-0645">Protease</keyword>
<feature type="transmembrane region" description="Helical" evidence="1">
    <location>
        <begin position="194"/>
        <end position="211"/>
    </location>
</feature>
<evidence type="ECO:0000313" key="3">
    <source>
        <dbReference type="EMBL" id="MBP2380274.1"/>
    </source>
</evidence>
<gene>
    <name evidence="3" type="ORF">JOF43_000231</name>
</gene>
<dbReference type="Proteomes" id="UP001519290">
    <property type="component" value="Unassembled WGS sequence"/>
</dbReference>
<keyword evidence="1" id="KW-0812">Transmembrane</keyword>
<dbReference type="PANTHER" id="PTHR35797:SF1">
    <property type="entry name" value="PROTEASE"/>
    <property type="match status" value="1"/>
</dbReference>
<feature type="transmembrane region" description="Helical" evidence="1">
    <location>
        <begin position="24"/>
        <end position="43"/>
    </location>
</feature>
<organism evidence="3 4">
    <name type="scientific">Brachybacterium sacelli</name>
    <dbReference type="NCBI Taxonomy" id="173364"/>
    <lineage>
        <taxon>Bacteria</taxon>
        <taxon>Bacillati</taxon>
        <taxon>Actinomycetota</taxon>
        <taxon>Actinomycetes</taxon>
        <taxon>Micrococcales</taxon>
        <taxon>Dermabacteraceae</taxon>
        <taxon>Brachybacterium</taxon>
    </lineage>
</organism>
<keyword evidence="1" id="KW-0472">Membrane</keyword>
<evidence type="ECO:0000313" key="4">
    <source>
        <dbReference type="Proteomes" id="UP001519290"/>
    </source>
</evidence>
<dbReference type="PANTHER" id="PTHR35797">
    <property type="entry name" value="PROTEASE-RELATED"/>
    <property type="match status" value="1"/>
</dbReference>
<dbReference type="RefSeq" id="WP_209898014.1">
    <property type="nucleotide sequence ID" value="NZ_BAAAJW010000006.1"/>
</dbReference>
<feature type="transmembrane region" description="Helical" evidence="1">
    <location>
        <begin position="82"/>
        <end position="112"/>
    </location>
</feature>
<proteinExistence type="predicted"/>
<evidence type="ECO:0000259" key="2">
    <source>
        <dbReference type="Pfam" id="PF02517"/>
    </source>
</evidence>
<keyword evidence="4" id="KW-1185">Reference proteome</keyword>
<evidence type="ECO:0000256" key="1">
    <source>
        <dbReference type="SAM" id="Phobius"/>
    </source>
</evidence>
<dbReference type="Pfam" id="PF02517">
    <property type="entry name" value="Rce1-like"/>
    <property type="match status" value="1"/>
</dbReference>
<dbReference type="EMBL" id="JAGIOD010000001">
    <property type="protein sequence ID" value="MBP2380274.1"/>
    <property type="molecule type" value="Genomic_DNA"/>
</dbReference>
<feature type="transmembrane region" description="Helical" evidence="1">
    <location>
        <begin position="247"/>
        <end position="267"/>
    </location>
</feature>
<name>A0ABS4WXN5_9MICO</name>
<dbReference type="GO" id="GO:0008233">
    <property type="term" value="F:peptidase activity"/>
    <property type="evidence" value="ECO:0007669"/>
    <property type="project" value="UniProtKB-KW"/>
</dbReference>